<organism evidence="13 14">
    <name type="scientific">Pseudolycoriella hygida</name>
    <dbReference type="NCBI Taxonomy" id="35572"/>
    <lineage>
        <taxon>Eukaryota</taxon>
        <taxon>Metazoa</taxon>
        <taxon>Ecdysozoa</taxon>
        <taxon>Arthropoda</taxon>
        <taxon>Hexapoda</taxon>
        <taxon>Insecta</taxon>
        <taxon>Pterygota</taxon>
        <taxon>Neoptera</taxon>
        <taxon>Endopterygota</taxon>
        <taxon>Diptera</taxon>
        <taxon>Nematocera</taxon>
        <taxon>Sciaroidea</taxon>
        <taxon>Sciaridae</taxon>
        <taxon>Pseudolycoriella</taxon>
    </lineage>
</organism>
<evidence type="ECO:0000256" key="2">
    <source>
        <dbReference type="ARBA" id="ARBA00004323"/>
    </source>
</evidence>
<sequence length="384" mass="43983">MNTRKVVLLYAASVSSLLIVFTLSKIYVSDTTRQSKPAYHQKLYPKYYVDKLNTEWKFKISKLYDESSTYRWTETVKSDNVTRHGIGEGGAAFKPPDEHTKELMEEMLKKENYNLLASNMMSLHRSLPDSRHEKCKELDYPEKLPNASVIIIFHDEAWTTILRTVWSVIERSPRELINEIVLVDDQSSVETLKRPLDDYVEQISFNVKIIRTSKREGLIRARLIGARYATGSVLIFLDAHMECSDGWLPPLLARIASDRSIKTSSENLCFDIHPGNIGSPLSLRACHQYGGNQLLFLTKDEMIITRRSYCVGVNKKKGTIMSVGCTFQDSHWWTYNSETKWLVHTESGKCMQAVKDAIVLGQCGTNDDTLSWDLIYTNSIDLYK</sequence>
<feature type="non-terminal residue" evidence="13">
    <location>
        <position position="1"/>
    </location>
</feature>
<evidence type="ECO:0000256" key="4">
    <source>
        <dbReference type="ARBA" id="ARBA00022676"/>
    </source>
</evidence>
<evidence type="ECO:0000256" key="10">
    <source>
        <dbReference type="ARBA" id="ARBA00023211"/>
    </source>
</evidence>
<feature type="domain" description="Ricin B lectin" evidence="12">
    <location>
        <begin position="258"/>
        <end position="375"/>
    </location>
</feature>
<dbReference type="SMART" id="SM00458">
    <property type="entry name" value="RICIN"/>
    <property type="match status" value="1"/>
</dbReference>
<gene>
    <name evidence="13" type="primary">Pgant5_6</name>
    <name evidence="13" type="ORF">Bhyg_04894</name>
</gene>
<keyword evidence="8 11" id="KW-0333">Golgi apparatus</keyword>
<evidence type="ECO:0000313" key="14">
    <source>
        <dbReference type="Proteomes" id="UP001151699"/>
    </source>
</evidence>
<dbReference type="Gene3D" id="2.80.10.50">
    <property type="match status" value="1"/>
</dbReference>
<dbReference type="EMBL" id="WJQU01000001">
    <property type="protein sequence ID" value="KAJ6649656.1"/>
    <property type="molecule type" value="Genomic_DNA"/>
</dbReference>
<accession>A0A9Q0NHD8</accession>
<keyword evidence="11" id="KW-0472">Membrane</keyword>
<dbReference type="InterPro" id="IPR029044">
    <property type="entry name" value="Nucleotide-diphossugar_trans"/>
</dbReference>
<dbReference type="SUPFAM" id="SSF50370">
    <property type="entry name" value="Ricin B-like lectins"/>
    <property type="match status" value="1"/>
</dbReference>
<dbReference type="Pfam" id="PF00535">
    <property type="entry name" value="Glycos_transf_2"/>
    <property type="match status" value="1"/>
</dbReference>
<dbReference type="Gene3D" id="3.90.550.10">
    <property type="entry name" value="Spore Coat Polysaccharide Biosynthesis Protein SpsA, Chain A"/>
    <property type="match status" value="1"/>
</dbReference>
<dbReference type="Pfam" id="PF00652">
    <property type="entry name" value="Ricin_B_lectin"/>
    <property type="match status" value="1"/>
</dbReference>
<evidence type="ECO:0000256" key="8">
    <source>
        <dbReference type="ARBA" id="ARBA00023034"/>
    </source>
</evidence>
<dbReference type="GO" id="GO:0000139">
    <property type="term" value="C:Golgi membrane"/>
    <property type="evidence" value="ECO:0007669"/>
    <property type="project" value="UniProtKB-SubCell"/>
</dbReference>
<evidence type="ECO:0000256" key="3">
    <source>
        <dbReference type="ARBA" id="ARBA00004922"/>
    </source>
</evidence>
<comment type="cofactor">
    <cofactor evidence="1 11">
        <name>Mn(2+)</name>
        <dbReference type="ChEBI" id="CHEBI:29035"/>
    </cofactor>
</comment>
<dbReference type="PANTHER" id="PTHR11675">
    <property type="entry name" value="N-ACETYLGALACTOSAMINYLTRANSFERASE"/>
    <property type="match status" value="1"/>
</dbReference>
<evidence type="ECO:0000256" key="11">
    <source>
        <dbReference type="RuleBase" id="RU361242"/>
    </source>
</evidence>
<evidence type="ECO:0000256" key="5">
    <source>
        <dbReference type="ARBA" id="ARBA00022679"/>
    </source>
</evidence>
<keyword evidence="6" id="KW-0479">Metal-binding</keyword>
<dbReference type="GO" id="GO:0006493">
    <property type="term" value="P:protein O-linked glycosylation"/>
    <property type="evidence" value="ECO:0007669"/>
    <property type="project" value="TreeGrafter"/>
</dbReference>
<dbReference type="OrthoDB" id="7790150at2759"/>
<dbReference type="InterPro" id="IPR035992">
    <property type="entry name" value="Ricin_B-like_lectins"/>
</dbReference>
<keyword evidence="9 11" id="KW-1015">Disulfide bond</keyword>
<evidence type="ECO:0000313" key="13">
    <source>
        <dbReference type="EMBL" id="KAJ6649656.1"/>
    </source>
</evidence>
<keyword evidence="11" id="KW-0812">Transmembrane</keyword>
<dbReference type="SUPFAM" id="SSF53448">
    <property type="entry name" value="Nucleotide-diphospho-sugar transferases"/>
    <property type="match status" value="1"/>
</dbReference>
<keyword evidence="4 11" id="KW-0328">Glycosyltransferase</keyword>
<dbReference type="Proteomes" id="UP001151699">
    <property type="component" value="Chromosome A"/>
</dbReference>
<dbReference type="InterPro" id="IPR001173">
    <property type="entry name" value="Glyco_trans_2-like"/>
</dbReference>
<keyword evidence="10 11" id="KW-0464">Manganese</keyword>
<dbReference type="GO" id="GO:0046872">
    <property type="term" value="F:metal ion binding"/>
    <property type="evidence" value="ECO:0007669"/>
    <property type="project" value="UniProtKB-KW"/>
</dbReference>
<keyword evidence="7 11" id="KW-0430">Lectin</keyword>
<evidence type="ECO:0000256" key="6">
    <source>
        <dbReference type="ARBA" id="ARBA00022723"/>
    </source>
</evidence>
<reference evidence="13" key="1">
    <citation type="submission" date="2022-07" db="EMBL/GenBank/DDBJ databases">
        <authorList>
            <person name="Trinca V."/>
            <person name="Uliana J.V.C."/>
            <person name="Torres T.T."/>
            <person name="Ward R.J."/>
            <person name="Monesi N."/>
        </authorList>
    </citation>
    <scope>NUCLEOTIDE SEQUENCE</scope>
    <source>
        <strain evidence="13">HSMRA1968</strain>
        <tissue evidence="13">Whole embryos</tissue>
    </source>
</reference>
<dbReference type="PANTHER" id="PTHR11675:SF68">
    <property type="entry name" value="N-ACETYLGALACTOSAMINYLTRANSFERASE 7"/>
    <property type="match status" value="1"/>
</dbReference>
<evidence type="ECO:0000256" key="7">
    <source>
        <dbReference type="ARBA" id="ARBA00022734"/>
    </source>
</evidence>
<comment type="subcellular location">
    <subcellularLocation>
        <location evidence="2 11">Golgi apparatus membrane</location>
        <topology evidence="2 11">Single-pass type II membrane protein</topology>
    </subcellularLocation>
</comment>
<dbReference type="InterPro" id="IPR000772">
    <property type="entry name" value="Ricin_B_lectin"/>
</dbReference>
<protein>
    <recommendedName>
        <fullName evidence="11">Polypeptide N-acetylgalactosaminyltransferase</fullName>
        <ecNumber evidence="11">2.4.1.-</ecNumber>
    </recommendedName>
    <alternativeName>
        <fullName evidence="11">Protein-UDP acetylgalactosaminyltransferase</fullName>
    </alternativeName>
</protein>
<evidence type="ECO:0000259" key="12">
    <source>
        <dbReference type="SMART" id="SM00458"/>
    </source>
</evidence>
<dbReference type="GO" id="GO:0004653">
    <property type="term" value="F:polypeptide N-acetylgalactosaminyltransferase activity"/>
    <property type="evidence" value="ECO:0007669"/>
    <property type="project" value="TreeGrafter"/>
</dbReference>
<comment type="caution">
    <text evidence="13">The sequence shown here is derived from an EMBL/GenBank/DDBJ whole genome shotgun (WGS) entry which is preliminary data.</text>
</comment>
<dbReference type="EC" id="2.4.1.-" evidence="11"/>
<dbReference type="GO" id="GO:0030246">
    <property type="term" value="F:carbohydrate binding"/>
    <property type="evidence" value="ECO:0007669"/>
    <property type="project" value="UniProtKB-KW"/>
</dbReference>
<feature type="transmembrane region" description="Helical" evidence="11">
    <location>
        <begin position="7"/>
        <end position="28"/>
    </location>
</feature>
<comment type="similarity">
    <text evidence="11">Belongs to the glycosyltransferase 2 family. GalNAc-T subfamily.</text>
</comment>
<proteinExistence type="inferred from homology"/>
<evidence type="ECO:0000256" key="1">
    <source>
        <dbReference type="ARBA" id="ARBA00001936"/>
    </source>
</evidence>
<keyword evidence="14" id="KW-1185">Reference proteome</keyword>
<dbReference type="AlphaFoldDB" id="A0A9Q0NHD8"/>
<comment type="pathway">
    <text evidence="3 11">Protein modification; protein glycosylation.</text>
</comment>
<name>A0A9Q0NHD8_9DIPT</name>
<keyword evidence="11" id="KW-1133">Transmembrane helix</keyword>
<keyword evidence="5 11" id="KW-0808">Transferase</keyword>
<evidence type="ECO:0000256" key="9">
    <source>
        <dbReference type="ARBA" id="ARBA00023157"/>
    </source>
</evidence>
<dbReference type="PROSITE" id="PS50231">
    <property type="entry name" value="RICIN_B_LECTIN"/>
    <property type="match status" value="1"/>
</dbReference>